<evidence type="ECO:0000256" key="6">
    <source>
        <dbReference type="ARBA" id="ARBA00022989"/>
    </source>
</evidence>
<dbReference type="AlphaFoldDB" id="A0A7H9B804"/>
<evidence type="ECO:0000256" key="2">
    <source>
        <dbReference type="ARBA" id="ARBA00010992"/>
    </source>
</evidence>
<dbReference type="PANTHER" id="PTHR48022">
    <property type="entry name" value="PLASTIDIC GLUCOSE TRANSPORTER 4"/>
    <property type="match status" value="1"/>
</dbReference>
<feature type="transmembrane region" description="Helical" evidence="10">
    <location>
        <begin position="441"/>
        <end position="459"/>
    </location>
</feature>
<evidence type="ECO:0000313" key="13">
    <source>
        <dbReference type="Proteomes" id="UP000509704"/>
    </source>
</evidence>
<keyword evidence="3 9" id="KW-0813">Transport</keyword>
<feature type="transmembrane region" description="Helical" evidence="10">
    <location>
        <begin position="68"/>
        <end position="88"/>
    </location>
</feature>
<protein>
    <recommendedName>
        <fullName evidence="11">Major facilitator superfamily (MFS) profile domain-containing protein</fullName>
    </recommendedName>
</protein>
<evidence type="ECO:0000256" key="5">
    <source>
        <dbReference type="ARBA" id="ARBA00022692"/>
    </source>
</evidence>
<dbReference type="InterPro" id="IPR020846">
    <property type="entry name" value="MFS_dom"/>
</dbReference>
<feature type="transmembrane region" description="Helical" evidence="10">
    <location>
        <begin position="339"/>
        <end position="360"/>
    </location>
</feature>
<keyword evidence="7 10" id="KW-0472">Membrane</keyword>
<dbReference type="SUPFAM" id="SSF103473">
    <property type="entry name" value="MFS general substrate transporter"/>
    <property type="match status" value="1"/>
</dbReference>
<accession>A0A7H9B804</accession>
<keyword evidence="5 10" id="KW-0812">Transmembrane</keyword>
<gene>
    <name evidence="12" type="ORF">HG535_0G05160</name>
</gene>
<reference evidence="12 13" key="1">
    <citation type="submission" date="2020-07" db="EMBL/GenBank/DDBJ databases">
        <title>The yeast mating-type switching endonuclease HO is a domesticated member of an unorthodox homing genetic element family.</title>
        <authorList>
            <person name="Coughlan A.Y."/>
            <person name="Lombardi L."/>
            <person name="Braun-Galleani S."/>
            <person name="Martos A.R."/>
            <person name="Galeote V."/>
            <person name="Bigey F."/>
            <person name="Dequin S."/>
            <person name="Byrne K.P."/>
            <person name="Wolfe K.H."/>
        </authorList>
    </citation>
    <scope>NUCLEOTIDE SEQUENCE [LARGE SCALE GENOMIC DNA]</scope>
    <source>
        <strain evidence="12 13">NRRL Y-6702</strain>
    </source>
</reference>
<evidence type="ECO:0000256" key="7">
    <source>
        <dbReference type="ARBA" id="ARBA00023136"/>
    </source>
</evidence>
<keyword evidence="4" id="KW-0762">Sugar transport</keyword>
<sequence>MGILQYLFEADDDIRGSKARAIFVGMFVAFGGILFGYDTGTISGVLTMDYVKQTFTSTGGFTASETSLITSILSAGTFVGAISAPLASDTLGRRYGLFISCIIFCVGVILQTAATTQTLLIVGRVIAGLGVGVLSSIVPLYQSEAAPKWIRGAVVSCYQWAITLGLLLASCVNEGTQRRNDSGSYRIPIALQLLWAIILFVGMAFLPDTPRFYVKKGKHEAARASLSKLRGLRPDDKYIEEELEEIIANYEYERSFGDTSILDCFKPANHQLKRIMTGIAIQGLQQLTGINFIFYYGVQFFKTSGISNPFIIQLIMNIVNVVFTVPGIALVEIAGRRNLLLWGAIGMCVSEFLVAIIGTAIPDSHAANKTLIAFSCTFIASFAATWGPLAWVVVGEIYPLRVRGKSVAICAGSNWLFNFVIAFITPYLVDEDRANLRSKVFFIWGGCTFLCIIFVYFFVYETKGLTLEEIDELYDTVNDARKSRGFVPTNRYLNLAPIPVEKESSNENNSLEPGVDKATVEFVEKV</sequence>
<dbReference type="KEGG" id="zmk:HG535_0G05160"/>
<feature type="transmembrane region" description="Helical" evidence="10">
    <location>
        <begin position="406"/>
        <end position="429"/>
    </location>
</feature>
<feature type="transmembrane region" description="Helical" evidence="10">
    <location>
        <begin position="95"/>
        <end position="114"/>
    </location>
</feature>
<evidence type="ECO:0000259" key="11">
    <source>
        <dbReference type="PROSITE" id="PS50850"/>
    </source>
</evidence>
<evidence type="ECO:0000256" key="8">
    <source>
        <dbReference type="ARBA" id="ARBA00023180"/>
    </source>
</evidence>
<dbReference type="GO" id="GO:0010255">
    <property type="term" value="P:glucose mediated signaling pathway"/>
    <property type="evidence" value="ECO:0007669"/>
    <property type="project" value="UniProtKB-ARBA"/>
</dbReference>
<feature type="transmembrane region" description="Helical" evidence="10">
    <location>
        <begin position="21"/>
        <end position="48"/>
    </location>
</feature>
<feature type="transmembrane region" description="Helical" evidence="10">
    <location>
        <begin position="189"/>
        <end position="206"/>
    </location>
</feature>
<name>A0A7H9B804_ZYGMR</name>
<dbReference type="FunFam" id="1.20.1250.20:FF:000115">
    <property type="entry name" value="High-affinity glucose transporter"/>
    <property type="match status" value="1"/>
</dbReference>
<dbReference type="EMBL" id="CP058610">
    <property type="protein sequence ID" value="QLG74633.1"/>
    <property type="molecule type" value="Genomic_DNA"/>
</dbReference>
<feature type="transmembrane region" description="Helical" evidence="10">
    <location>
        <begin position="149"/>
        <end position="169"/>
    </location>
</feature>
<dbReference type="InterPro" id="IPR003663">
    <property type="entry name" value="Sugar/inositol_transpt"/>
</dbReference>
<dbReference type="Gene3D" id="1.20.1250.20">
    <property type="entry name" value="MFS general substrate transporter like domains"/>
    <property type="match status" value="1"/>
</dbReference>
<evidence type="ECO:0000256" key="4">
    <source>
        <dbReference type="ARBA" id="ARBA00022597"/>
    </source>
</evidence>
<organism evidence="12 13">
    <name type="scientific">Zygotorulaspora mrakii</name>
    <name type="common">Zygosaccharomyces mrakii</name>
    <dbReference type="NCBI Taxonomy" id="42260"/>
    <lineage>
        <taxon>Eukaryota</taxon>
        <taxon>Fungi</taxon>
        <taxon>Dikarya</taxon>
        <taxon>Ascomycota</taxon>
        <taxon>Saccharomycotina</taxon>
        <taxon>Saccharomycetes</taxon>
        <taxon>Saccharomycetales</taxon>
        <taxon>Saccharomycetaceae</taxon>
        <taxon>Zygotorulaspora</taxon>
    </lineage>
</organism>
<dbReference type="PRINTS" id="PR00171">
    <property type="entry name" value="SUGRTRNSPORT"/>
</dbReference>
<evidence type="ECO:0000256" key="1">
    <source>
        <dbReference type="ARBA" id="ARBA00004141"/>
    </source>
</evidence>
<dbReference type="InterPro" id="IPR005829">
    <property type="entry name" value="Sugar_transporter_CS"/>
</dbReference>
<proteinExistence type="inferred from homology"/>
<dbReference type="InterPro" id="IPR036259">
    <property type="entry name" value="MFS_trans_sf"/>
</dbReference>
<comment type="subcellular location">
    <subcellularLocation>
        <location evidence="1">Membrane</location>
        <topology evidence="1">Multi-pass membrane protein</topology>
    </subcellularLocation>
</comment>
<dbReference type="PROSITE" id="PS00217">
    <property type="entry name" value="SUGAR_TRANSPORT_2"/>
    <property type="match status" value="1"/>
</dbReference>
<dbReference type="PROSITE" id="PS50850">
    <property type="entry name" value="MFS"/>
    <property type="match status" value="1"/>
</dbReference>
<dbReference type="Proteomes" id="UP000509704">
    <property type="component" value="Chromosome 7"/>
</dbReference>
<evidence type="ECO:0000256" key="9">
    <source>
        <dbReference type="RuleBase" id="RU003346"/>
    </source>
</evidence>
<dbReference type="GO" id="GO:0005886">
    <property type="term" value="C:plasma membrane"/>
    <property type="evidence" value="ECO:0007669"/>
    <property type="project" value="UniProtKB-ARBA"/>
</dbReference>
<evidence type="ECO:0000256" key="3">
    <source>
        <dbReference type="ARBA" id="ARBA00022448"/>
    </source>
</evidence>
<feature type="transmembrane region" description="Helical" evidence="10">
    <location>
        <begin position="120"/>
        <end position="142"/>
    </location>
</feature>
<dbReference type="GO" id="GO:0005351">
    <property type="term" value="F:carbohydrate:proton symporter activity"/>
    <property type="evidence" value="ECO:0007669"/>
    <property type="project" value="TreeGrafter"/>
</dbReference>
<evidence type="ECO:0000256" key="10">
    <source>
        <dbReference type="SAM" id="Phobius"/>
    </source>
</evidence>
<feature type="domain" description="Major facilitator superfamily (MFS) profile" evidence="11">
    <location>
        <begin position="24"/>
        <end position="463"/>
    </location>
</feature>
<dbReference type="GO" id="GO:0005536">
    <property type="term" value="F:D-glucose binding"/>
    <property type="evidence" value="ECO:0007669"/>
    <property type="project" value="UniProtKB-ARBA"/>
</dbReference>
<feature type="transmembrane region" description="Helical" evidence="10">
    <location>
        <begin position="310"/>
        <end position="332"/>
    </location>
</feature>
<feature type="transmembrane region" description="Helical" evidence="10">
    <location>
        <begin position="372"/>
        <end position="394"/>
    </location>
</feature>
<dbReference type="PROSITE" id="PS00216">
    <property type="entry name" value="SUGAR_TRANSPORT_1"/>
    <property type="match status" value="1"/>
</dbReference>
<dbReference type="RefSeq" id="XP_037146358.1">
    <property type="nucleotide sequence ID" value="XM_037290463.1"/>
</dbReference>
<dbReference type="Pfam" id="PF00083">
    <property type="entry name" value="Sugar_tr"/>
    <property type="match status" value="1"/>
</dbReference>
<evidence type="ECO:0000313" key="12">
    <source>
        <dbReference type="EMBL" id="QLG74633.1"/>
    </source>
</evidence>
<dbReference type="InterPro" id="IPR005828">
    <property type="entry name" value="MFS_sugar_transport-like"/>
</dbReference>
<dbReference type="PANTHER" id="PTHR48022:SF17">
    <property type="entry name" value="HEXOSE TRANSPORTER"/>
    <property type="match status" value="1"/>
</dbReference>
<comment type="similarity">
    <text evidence="2 9">Belongs to the major facilitator superfamily. Sugar transporter (TC 2.A.1.1) family.</text>
</comment>
<keyword evidence="6 10" id="KW-1133">Transmembrane helix</keyword>
<dbReference type="CDD" id="cd17356">
    <property type="entry name" value="MFS_HXT"/>
    <property type="match status" value="1"/>
</dbReference>
<dbReference type="NCBIfam" id="TIGR00879">
    <property type="entry name" value="SP"/>
    <property type="match status" value="1"/>
</dbReference>
<dbReference type="GeneID" id="59238416"/>
<dbReference type="InterPro" id="IPR050360">
    <property type="entry name" value="MFS_Sugar_Transporters"/>
</dbReference>
<feature type="transmembrane region" description="Helical" evidence="10">
    <location>
        <begin position="275"/>
        <end position="298"/>
    </location>
</feature>
<keyword evidence="8" id="KW-0325">Glycoprotein</keyword>
<keyword evidence="13" id="KW-1185">Reference proteome</keyword>
<dbReference type="OrthoDB" id="6612291at2759"/>